<dbReference type="Proteomes" id="UP001172738">
    <property type="component" value="Unassembled WGS sequence"/>
</dbReference>
<feature type="binding site" evidence="11">
    <location>
        <begin position="79"/>
        <end position="83"/>
    </location>
    <ligand>
        <name>FMN</name>
        <dbReference type="ChEBI" id="CHEBI:58210"/>
    </ligand>
</feature>
<feature type="binding site" evidence="11">
    <location>
        <position position="83"/>
    </location>
    <ligand>
        <name>substrate</name>
    </ligand>
</feature>
<dbReference type="NCBIfam" id="NF003652">
    <property type="entry name" value="PRK05286.2-5"/>
    <property type="match status" value="1"/>
</dbReference>
<reference evidence="13" key="1">
    <citation type="submission" date="2023-06" db="EMBL/GenBank/DDBJ databases">
        <title>SYSU T00b26.</title>
        <authorList>
            <person name="Gao L."/>
            <person name="Fang B.-Z."/>
            <person name="Li W.-J."/>
        </authorList>
    </citation>
    <scope>NUCLEOTIDE SEQUENCE</scope>
    <source>
        <strain evidence="13">SYSU T00b26</strain>
    </source>
</reference>
<feature type="binding site" evidence="11">
    <location>
        <begin position="330"/>
        <end position="331"/>
    </location>
    <ligand>
        <name>FMN</name>
        <dbReference type="ChEBI" id="CHEBI:58210"/>
    </ligand>
</feature>
<keyword evidence="6 11" id="KW-0288">FMN</keyword>
<comment type="subunit">
    <text evidence="11">Monomer.</text>
</comment>
<comment type="catalytic activity">
    <reaction evidence="10 11">
        <text>(S)-dihydroorotate + a quinone = orotate + a quinol</text>
        <dbReference type="Rhea" id="RHEA:30187"/>
        <dbReference type="ChEBI" id="CHEBI:24646"/>
        <dbReference type="ChEBI" id="CHEBI:30839"/>
        <dbReference type="ChEBI" id="CHEBI:30864"/>
        <dbReference type="ChEBI" id="CHEBI:132124"/>
        <dbReference type="EC" id="1.3.5.2"/>
    </reaction>
</comment>
<dbReference type="PROSITE" id="PS00912">
    <property type="entry name" value="DHODEHASE_2"/>
    <property type="match status" value="1"/>
</dbReference>
<dbReference type="PIRSF" id="PIRSF000164">
    <property type="entry name" value="DHO_oxidase"/>
    <property type="match status" value="1"/>
</dbReference>
<evidence type="ECO:0000256" key="5">
    <source>
        <dbReference type="ARBA" id="ARBA00022630"/>
    </source>
</evidence>
<feature type="binding site" evidence="11">
    <location>
        <position position="103"/>
    </location>
    <ligand>
        <name>FMN</name>
        <dbReference type="ChEBI" id="CHEBI:58210"/>
    </ligand>
</feature>
<evidence type="ECO:0000256" key="9">
    <source>
        <dbReference type="ARBA" id="ARBA00023136"/>
    </source>
</evidence>
<organism evidence="13 14">
    <name type="scientific">Demequina zhanjiangensis</name>
    <dbReference type="NCBI Taxonomy" id="3051659"/>
    <lineage>
        <taxon>Bacteria</taxon>
        <taxon>Bacillati</taxon>
        <taxon>Actinomycetota</taxon>
        <taxon>Actinomycetes</taxon>
        <taxon>Micrococcales</taxon>
        <taxon>Demequinaceae</taxon>
        <taxon>Demequina</taxon>
    </lineage>
</organism>
<dbReference type="Gene3D" id="3.20.20.70">
    <property type="entry name" value="Aldolase class I"/>
    <property type="match status" value="1"/>
</dbReference>
<evidence type="ECO:0000256" key="6">
    <source>
        <dbReference type="ARBA" id="ARBA00022643"/>
    </source>
</evidence>
<gene>
    <name evidence="11" type="primary">pyrD</name>
    <name evidence="13" type="ORF">QQX04_06640</name>
</gene>
<evidence type="ECO:0000256" key="3">
    <source>
        <dbReference type="ARBA" id="ARBA00005161"/>
    </source>
</evidence>
<name>A0ABT8G1S4_9MICO</name>
<feature type="binding site" evidence="11">
    <location>
        <position position="280"/>
    </location>
    <ligand>
        <name>FMN</name>
        <dbReference type="ChEBI" id="CHEBI:58210"/>
    </ligand>
</feature>
<keyword evidence="7 11" id="KW-0665">Pyrimidine biosynthesis</keyword>
<evidence type="ECO:0000313" key="13">
    <source>
        <dbReference type="EMBL" id="MDN4472669.1"/>
    </source>
</evidence>
<evidence type="ECO:0000259" key="12">
    <source>
        <dbReference type="Pfam" id="PF01180"/>
    </source>
</evidence>
<dbReference type="GO" id="GO:0106430">
    <property type="term" value="F:dihydroorotate dehydrogenase (quinone) activity"/>
    <property type="evidence" value="ECO:0007669"/>
    <property type="project" value="UniProtKB-EC"/>
</dbReference>
<dbReference type="SUPFAM" id="SSF51395">
    <property type="entry name" value="FMN-linked oxidoreductases"/>
    <property type="match status" value="1"/>
</dbReference>
<comment type="function">
    <text evidence="1 11">Catalyzes the conversion of dihydroorotate to orotate with quinone as electron acceptor.</text>
</comment>
<evidence type="ECO:0000313" key="14">
    <source>
        <dbReference type="Proteomes" id="UP001172738"/>
    </source>
</evidence>
<keyword evidence="9 11" id="KW-0472">Membrane</keyword>
<keyword evidence="5 11" id="KW-0285">Flavoprotein</keyword>
<evidence type="ECO:0000256" key="10">
    <source>
        <dbReference type="ARBA" id="ARBA00048639"/>
    </source>
</evidence>
<feature type="binding site" evidence="11">
    <location>
        <begin position="128"/>
        <end position="132"/>
    </location>
    <ligand>
        <name>substrate</name>
    </ligand>
</feature>
<comment type="similarity">
    <text evidence="4 11">Belongs to the dihydroorotate dehydrogenase family. Type 2 subfamily.</text>
</comment>
<dbReference type="RefSeq" id="WP_301127423.1">
    <property type="nucleotide sequence ID" value="NZ_JAUHPV010000003.1"/>
</dbReference>
<dbReference type="Pfam" id="PF01180">
    <property type="entry name" value="DHO_dh"/>
    <property type="match status" value="1"/>
</dbReference>
<feature type="binding site" evidence="11">
    <location>
        <position position="309"/>
    </location>
    <ligand>
        <name>FMN</name>
        <dbReference type="ChEBI" id="CHEBI:58210"/>
    </ligand>
</feature>
<dbReference type="InterPro" id="IPR001295">
    <property type="entry name" value="Dihydroorotate_DH_CS"/>
</dbReference>
<keyword evidence="11" id="KW-1003">Cell membrane</keyword>
<dbReference type="EMBL" id="JAUHPV010000003">
    <property type="protein sequence ID" value="MDN4472669.1"/>
    <property type="molecule type" value="Genomic_DNA"/>
</dbReference>
<dbReference type="HAMAP" id="MF_00225">
    <property type="entry name" value="DHO_dh_type2"/>
    <property type="match status" value="1"/>
</dbReference>
<evidence type="ECO:0000256" key="2">
    <source>
        <dbReference type="ARBA" id="ARBA00004370"/>
    </source>
</evidence>
<feature type="binding site" evidence="11">
    <location>
        <position position="199"/>
    </location>
    <ligand>
        <name>substrate</name>
    </ligand>
</feature>
<feature type="active site" description="Nucleophile" evidence="11">
    <location>
        <position position="197"/>
    </location>
</feature>
<comment type="cofactor">
    <cofactor evidence="11">
        <name>FMN</name>
        <dbReference type="ChEBI" id="CHEBI:58210"/>
    </cofactor>
    <text evidence="11">Binds 1 FMN per subunit.</text>
</comment>
<dbReference type="PROSITE" id="PS00911">
    <property type="entry name" value="DHODEHASE_1"/>
    <property type="match status" value="1"/>
</dbReference>
<comment type="caution">
    <text evidence="13">The sequence shown here is derived from an EMBL/GenBank/DDBJ whole genome shotgun (WGS) entry which is preliminary data.</text>
</comment>
<feature type="binding site" evidence="11">
    <location>
        <position position="161"/>
    </location>
    <ligand>
        <name>FMN</name>
        <dbReference type="ChEBI" id="CHEBI:58210"/>
    </ligand>
</feature>
<keyword evidence="14" id="KW-1185">Reference proteome</keyword>
<protein>
    <recommendedName>
        <fullName evidence="11">Dihydroorotate dehydrogenase (quinone)</fullName>
        <ecNumber evidence="11">1.3.5.2</ecNumber>
    </recommendedName>
    <alternativeName>
        <fullName evidence="11">DHOdehase</fullName>
        <shortName evidence="11">DHOD</shortName>
        <shortName evidence="11">DHODase</shortName>
    </alternativeName>
    <alternativeName>
        <fullName evidence="11">Dihydroorotate oxidase</fullName>
    </alternativeName>
</protein>
<dbReference type="InterPro" id="IPR013785">
    <property type="entry name" value="Aldolase_TIM"/>
</dbReference>
<accession>A0ABT8G1S4</accession>
<feature type="binding site" evidence="11">
    <location>
        <position position="194"/>
    </location>
    <ligand>
        <name>substrate</name>
    </ligand>
</feature>
<proteinExistence type="inferred from homology"/>
<feature type="binding site" evidence="11">
    <location>
        <begin position="266"/>
        <end position="267"/>
    </location>
    <ligand>
        <name>substrate</name>
    </ligand>
</feature>
<dbReference type="EC" id="1.3.5.2" evidence="11"/>
<evidence type="ECO:0000256" key="11">
    <source>
        <dbReference type="HAMAP-Rule" id="MF_00225"/>
    </source>
</evidence>
<dbReference type="InterPro" id="IPR012135">
    <property type="entry name" value="Dihydroorotate_DH_1_2"/>
</dbReference>
<evidence type="ECO:0000256" key="8">
    <source>
        <dbReference type="ARBA" id="ARBA00023002"/>
    </source>
</evidence>
<feature type="binding site" evidence="11">
    <location>
        <position position="237"/>
    </location>
    <ligand>
        <name>FMN</name>
        <dbReference type="ChEBI" id="CHEBI:58210"/>
    </ligand>
</feature>
<dbReference type="InterPro" id="IPR005719">
    <property type="entry name" value="Dihydroorotate_DH_2"/>
</dbReference>
<dbReference type="InterPro" id="IPR005720">
    <property type="entry name" value="Dihydroorotate_DH_cat"/>
</dbReference>
<dbReference type="PANTHER" id="PTHR48109">
    <property type="entry name" value="DIHYDROOROTATE DEHYDROGENASE (QUINONE), MITOCHONDRIAL-RELATED"/>
    <property type="match status" value="1"/>
</dbReference>
<feature type="binding site" evidence="11">
    <location>
        <position position="265"/>
    </location>
    <ligand>
        <name>FMN</name>
        <dbReference type="ChEBI" id="CHEBI:58210"/>
    </ligand>
</feature>
<dbReference type="InterPro" id="IPR050074">
    <property type="entry name" value="DHO_dehydrogenase"/>
</dbReference>
<comment type="subcellular location">
    <subcellularLocation>
        <location evidence="11">Cell membrane</location>
        <topology evidence="11">Peripheral membrane protein</topology>
    </subcellularLocation>
    <subcellularLocation>
        <location evidence="2">Membrane</location>
    </subcellularLocation>
</comment>
<evidence type="ECO:0000256" key="4">
    <source>
        <dbReference type="ARBA" id="ARBA00005359"/>
    </source>
</evidence>
<evidence type="ECO:0000256" key="1">
    <source>
        <dbReference type="ARBA" id="ARBA00003125"/>
    </source>
</evidence>
<dbReference type="NCBIfam" id="TIGR01036">
    <property type="entry name" value="pyrD_sub2"/>
    <property type="match status" value="1"/>
</dbReference>
<sequence length="352" mass="37708">MSWLEPIADYRGAMYDLVLRNVIYRMDPEFAHRFAVAGFRYGGRVLRMLGGRWVFPSPPASARVHALGLDFDAPLGLAAGMDKNAEAVPGLAAVGFSHIEIGTVTARAQPGNEKPRSWREKDVRGLRNRMGFNNDGADAVARRLARLRSHRAGKRVILGVNIGKTKVTPAEEAPTDYGYSARLLSPYADYLVVNVSSPNTPGLRDLQSTEALRPILEHVRAAADDAVGDRHVPLLVKIAPDLADEDVDAVADLAVELGLDGIVATNTTIGHDRGPGGLSGPPVLPRALEVMARLRARVGEQMCLIGVGGITTVADAQAMLDAGATLLQGYTAFVYEGPAWPARINAGVTPRR</sequence>
<dbReference type="PANTHER" id="PTHR48109:SF4">
    <property type="entry name" value="DIHYDROOROTATE DEHYDROGENASE (QUINONE), MITOCHONDRIAL"/>
    <property type="match status" value="1"/>
</dbReference>
<dbReference type="CDD" id="cd04738">
    <property type="entry name" value="DHOD_2_like"/>
    <property type="match status" value="1"/>
</dbReference>
<feature type="domain" description="Dihydroorotate dehydrogenase catalytic" evidence="12">
    <location>
        <begin position="63"/>
        <end position="348"/>
    </location>
</feature>
<feature type="binding site" evidence="11">
    <location>
        <position position="194"/>
    </location>
    <ligand>
        <name>FMN</name>
        <dbReference type="ChEBI" id="CHEBI:58210"/>
    </ligand>
</feature>
<keyword evidence="8 11" id="KW-0560">Oxidoreductase</keyword>
<evidence type="ECO:0000256" key="7">
    <source>
        <dbReference type="ARBA" id="ARBA00022975"/>
    </source>
</evidence>
<comment type="pathway">
    <text evidence="3 11">Pyrimidine metabolism; UMP biosynthesis via de novo pathway; orotate from (S)-dihydroorotate (quinone route): step 1/1.</text>
</comment>